<evidence type="ECO:0000256" key="1">
    <source>
        <dbReference type="SAM" id="SignalP"/>
    </source>
</evidence>
<name>A0ABW4DIG1_9BACL</name>
<sequence>MKNRIWRRALGLAAGLAAALALAAGSLAPQSTQAADDGTFKVGMEAGYAPFNWTQSTSANGAVKIEGSSEWAN</sequence>
<dbReference type="InterPro" id="IPR006311">
    <property type="entry name" value="TAT_signal"/>
</dbReference>
<protein>
    <submittedName>
        <fullName evidence="2">ABC transporter substrate-binding protein</fullName>
    </submittedName>
</protein>
<feature type="chain" id="PRO_5045379356" evidence="1">
    <location>
        <begin position="24"/>
        <end position="73"/>
    </location>
</feature>
<dbReference type="Proteomes" id="UP001597340">
    <property type="component" value="Unassembled WGS sequence"/>
</dbReference>
<proteinExistence type="predicted"/>
<organism evidence="2 3">
    <name type="scientific">Paenibacillus farraposensis</name>
    <dbReference type="NCBI Taxonomy" id="2807095"/>
    <lineage>
        <taxon>Bacteria</taxon>
        <taxon>Bacillati</taxon>
        <taxon>Bacillota</taxon>
        <taxon>Bacilli</taxon>
        <taxon>Bacillales</taxon>
        <taxon>Paenibacillaceae</taxon>
        <taxon>Paenibacillus</taxon>
    </lineage>
</organism>
<feature type="signal peptide" evidence="1">
    <location>
        <begin position="1"/>
        <end position="23"/>
    </location>
</feature>
<evidence type="ECO:0000313" key="2">
    <source>
        <dbReference type="EMBL" id="MFD1464465.1"/>
    </source>
</evidence>
<feature type="non-terminal residue" evidence="2">
    <location>
        <position position="73"/>
    </location>
</feature>
<evidence type="ECO:0000313" key="3">
    <source>
        <dbReference type="Proteomes" id="UP001597340"/>
    </source>
</evidence>
<dbReference type="EMBL" id="JBHTNZ010000280">
    <property type="protein sequence ID" value="MFD1464465.1"/>
    <property type="molecule type" value="Genomic_DNA"/>
</dbReference>
<accession>A0ABW4DIG1</accession>
<keyword evidence="1" id="KW-0732">Signal</keyword>
<keyword evidence="3" id="KW-1185">Reference proteome</keyword>
<reference evidence="3" key="1">
    <citation type="journal article" date="2019" name="Int. J. Syst. Evol. Microbiol.">
        <title>The Global Catalogue of Microorganisms (GCM) 10K type strain sequencing project: providing services to taxonomists for standard genome sequencing and annotation.</title>
        <authorList>
            <consortium name="The Broad Institute Genomics Platform"/>
            <consortium name="The Broad Institute Genome Sequencing Center for Infectious Disease"/>
            <person name="Wu L."/>
            <person name="Ma J."/>
        </authorList>
    </citation>
    <scope>NUCLEOTIDE SEQUENCE [LARGE SCALE GENOMIC DNA]</scope>
    <source>
        <strain evidence="3">CCM 9147</strain>
    </source>
</reference>
<dbReference type="PROSITE" id="PS51318">
    <property type="entry name" value="TAT"/>
    <property type="match status" value="1"/>
</dbReference>
<comment type="caution">
    <text evidence="2">The sequence shown here is derived from an EMBL/GenBank/DDBJ whole genome shotgun (WGS) entry which is preliminary data.</text>
</comment>
<gene>
    <name evidence="2" type="ORF">ACFQ5D_24895</name>
</gene>